<dbReference type="PANTHER" id="PTHR39470">
    <property type="entry name" value="CHROMOSOME 10, WHOLE GENOME SHOTGUN SEQUENCE"/>
    <property type="match status" value="1"/>
</dbReference>
<feature type="transmembrane region" description="Helical" evidence="1">
    <location>
        <begin position="103"/>
        <end position="124"/>
    </location>
</feature>
<dbReference type="OrthoDB" id="4218123at2759"/>
<reference evidence="2 3" key="1">
    <citation type="journal article" date="2013" name="Curr. Biol.">
        <title>Shared signatures of parasitism and phylogenomics unite Cryptomycota and microsporidia.</title>
        <authorList>
            <person name="James T.Y."/>
            <person name="Pelin A."/>
            <person name="Bonen L."/>
            <person name="Ahrendt S."/>
            <person name="Sain D."/>
            <person name="Corradi N."/>
            <person name="Stajich J.E."/>
        </authorList>
    </citation>
    <scope>NUCLEOTIDE SEQUENCE [LARGE SCALE GENOMIC DNA]</scope>
    <source>
        <strain evidence="2 3">CSF55</strain>
    </source>
</reference>
<dbReference type="HOGENOM" id="CLU_931130_0_0_1"/>
<keyword evidence="1" id="KW-0812">Transmembrane</keyword>
<feature type="transmembrane region" description="Helical" evidence="1">
    <location>
        <begin position="136"/>
        <end position="157"/>
    </location>
</feature>
<keyword evidence="1" id="KW-0472">Membrane</keyword>
<name>A0A075AZU2_ROZAC</name>
<keyword evidence="1" id="KW-1133">Transmembrane helix</keyword>
<organism evidence="2 3">
    <name type="scientific">Rozella allomycis (strain CSF55)</name>
    <dbReference type="NCBI Taxonomy" id="988480"/>
    <lineage>
        <taxon>Eukaryota</taxon>
        <taxon>Fungi</taxon>
        <taxon>Fungi incertae sedis</taxon>
        <taxon>Cryptomycota</taxon>
        <taxon>Cryptomycota incertae sedis</taxon>
        <taxon>Rozella</taxon>
    </lineage>
</organism>
<evidence type="ECO:0000313" key="3">
    <source>
        <dbReference type="Proteomes" id="UP000030755"/>
    </source>
</evidence>
<protein>
    <submittedName>
        <fullName evidence="2">Uncharacterized protein</fullName>
    </submittedName>
</protein>
<dbReference type="EMBL" id="KE560790">
    <property type="protein sequence ID" value="EPZ35619.1"/>
    <property type="molecule type" value="Genomic_DNA"/>
</dbReference>
<dbReference type="PANTHER" id="PTHR39470:SF1">
    <property type="entry name" value="CHORISMATE SYNTHASE PROTEIN"/>
    <property type="match status" value="1"/>
</dbReference>
<feature type="transmembrane region" description="Helical" evidence="1">
    <location>
        <begin position="177"/>
        <end position="195"/>
    </location>
</feature>
<dbReference type="STRING" id="988480.A0A075AZU2"/>
<sequence length="299" mass="35258">MTAVYFGYVALVYQYPNFYRQLNVPINSPMFSFRSAVRTYLKEQSQMDSSLPNNLEADSQHPDFLRLVDILSFFKYHSNRRVYNNWGETTLLNCKFCSEESDYFYYLLPSITFTYLFALVTLGLSTSSRQSAGWRGYAVVLFGIFYISDLVSHYFGYGDSELSEIFQDEYMTQFEKMAKLRSFCFFVIFIFLSVIDYRNEKTETELVDELIQKSNNTYARLITSSYLRAAVNEDEELKKRDNEYHKGSTLLKSELQESEEFSAIKTGIKSRYNIQAMFEEAKTFFKDLERYYASKEKQE</sequence>
<dbReference type="AlphaFoldDB" id="A0A075AZU2"/>
<gene>
    <name evidence="2" type="ORF">O9G_002627</name>
</gene>
<accession>A0A075AZU2</accession>
<dbReference type="Proteomes" id="UP000030755">
    <property type="component" value="Unassembled WGS sequence"/>
</dbReference>
<proteinExistence type="predicted"/>
<evidence type="ECO:0000256" key="1">
    <source>
        <dbReference type="SAM" id="Phobius"/>
    </source>
</evidence>
<keyword evidence="3" id="KW-1185">Reference proteome</keyword>
<evidence type="ECO:0000313" key="2">
    <source>
        <dbReference type="EMBL" id="EPZ35619.1"/>
    </source>
</evidence>